<dbReference type="Proteomes" id="UP001611580">
    <property type="component" value="Unassembled WGS sequence"/>
</dbReference>
<dbReference type="RefSeq" id="WP_397403079.1">
    <property type="nucleotide sequence ID" value="NZ_JBIRYI010000004.1"/>
</dbReference>
<comment type="caution">
    <text evidence="1">The sequence shown here is derived from an EMBL/GenBank/DDBJ whole genome shotgun (WGS) entry which is preliminary data.</text>
</comment>
<reference evidence="1 2" key="1">
    <citation type="submission" date="2024-10" db="EMBL/GenBank/DDBJ databases">
        <title>The Natural Products Discovery Center: Release of the First 8490 Sequenced Strains for Exploring Actinobacteria Biosynthetic Diversity.</title>
        <authorList>
            <person name="Kalkreuter E."/>
            <person name="Kautsar S.A."/>
            <person name="Yang D."/>
            <person name="Bader C.D."/>
            <person name="Teijaro C.N."/>
            <person name="Fluegel L."/>
            <person name="Davis C.M."/>
            <person name="Simpson J.R."/>
            <person name="Lauterbach L."/>
            <person name="Steele A.D."/>
            <person name="Gui C."/>
            <person name="Meng S."/>
            <person name="Li G."/>
            <person name="Viehrig K."/>
            <person name="Ye F."/>
            <person name="Su P."/>
            <person name="Kiefer A.F."/>
            <person name="Nichols A."/>
            <person name="Cepeda A.J."/>
            <person name="Yan W."/>
            <person name="Fan B."/>
            <person name="Jiang Y."/>
            <person name="Adhikari A."/>
            <person name="Zheng C.-J."/>
            <person name="Schuster L."/>
            <person name="Cowan T.M."/>
            <person name="Smanski M.J."/>
            <person name="Chevrette M.G."/>
            <person name="De Carvalho L.P.S."/>
            <person name="Shen B."/>
        </authorList>
    </citation>
    <scope>NUCLEOTIDE SEQUENCE [LARGE SCALE GENOMIC DNA]</scope>
    <source>
        <strain evidence="1 2">NPDC019481</strain>
    </source>
</reference>
<evidence type="ECO:0000313" key="2">
    <source>
        <dbReference type="Proteomes" id="UP001611580"/>
    </source>
</evidence>
<sequence>MLNYFGGSTDDSDRFDLISEVSEAAGERSSAWRFVARFAEYWLGEPLDATSGVSAEQTEAREVDLGVRLPPAVREFYRHFGRRHDLFSNQDVLLSVVQRQMYVDEGALILRHENQGVCRWGILLEHLDRDDPPVVVRSDLADKSQEAWEPWTETFSAAVVQWLVYESCMRPSVGDLATELERPEDLAELAARGRSLDIAPFPTGHLSTQTGARWLMFDGVIVLVDETTILMSARTHEAADEFRRRYPADWLIE</sequence>
<name>A0ABW7XH53_9MICO</name>
<keyword evidence="2" id="KW-1185">Reference proteome</keyword>
<proteinExistence type="predicted"/>
<accession>A0ABW7XH53</accession>
<organism evidence="1 2">
    <name type="scientific">Promicromonospora kroppenstedtii</name>
    <dbReference type="NCBI Taxonomy" id="440482"/>
    <lineage>
        <taxon>Bacteria</taxon>
        <taxon>Bacillati</taxon>
        <taxon>Actinomycetota</taxon>
        <taxon>Actinomycetes</taxon>
        <taxon>Micrococcales</taxon>
        <taxon>Promicromonosporaceae</taxon>
        <taxon>Promicromonospora</taxon>
    </lineage>
</organism>
<evidence type="ECO:0008006" key="3">
    <source>
        <dbReference type="Google" id="ProtNLM"/>
    </source>
</evidence>
<protein>
    <recommendedName>
        <fullName evidence="3">Knr4/Smi1-like domain-containing protein</fullName>
    </recommendedName>
</protein>
<evidence type="ECO:0000313" key="1">
    <source>
        <dbReference type="EMBL" id="MFI2486836.1"/>
    </source>
</evidence>
<dbReference type="EMBL" id="JBIRYI010000004">
    <property type="protein sequence ID" value="MFI2486836.1"/>
    <property type="molecule type" value="Genomic_DNA"/>
</dbReference>
<gene>
    <name evidence="1" type="ORF">ACH47X_08000</name>
</gene>